<protein>
    <recommendedName>
        <fullName evidence="4">F-box domain-containing protein</fullName>
    </recommendedName>
</protein>
<reference evidence="2 3" key="1">
    <citation type="submission" date="2023-08" db="EMBL/GenBank/DDBJ databases">
        <title>Black Yeasts Isolated from many extreme environments.</title>
        <authorList>
            <person name="Coleine C."/>
            <person name="Stajich J.E."/>
            <person name="Selbmann L."/>
        </authorList>
    </citation>
    <scope>NUCLEOTIDE SEQUENCE [LARGE SCALE GENOMIC DNA]</scope>
    <source>
        <strain evidence="2 3">CCFEE 5885</strain>
    </source>
</reference>
<organism evidence="2 3">
    <name type="scientific">Lithohypha guttulata</name>
    <dbReference type="NCBI Taxonomy" id="1690604"/>
    <lineage>
        <taxon>Eukaryota</taxon>
        <taxon>Fungi</taxon>
        <taxon>Dikarya</taxon>
        <taxon>Ascomycota</taxon>
        <taxon>Pezizomycotina</taxon>
        <taxon>Eurotiomycetes</taxon>
        <taxon>Chaetothyriomycetidae</taxon>
        <taxon>Chaetothyriales</taxon>
        <taxon>Trichomeriaceae</taxon>
        <taxon>Lithohypha</taxon>
    </lineage>
</organism>
<dbReference type="Proteomes" id="UP001345013">
    <property type="component" value="Unassembled WGS sequence"/>
</dbReference>
<keyword evidence="1" id="KW-0732">Signal</keyword>
<accession>A0ABR0K2X3</accession>
<sequence>MATTSFASLAPELLALILNWCAGDTPTLANICSVSRNLNGLATPLLYARFRVTSRGAKTGCATAFLKSIITHLDYARYVKQIFLEDQYNNSFGSCDRDLKDHFLDLVDNLYAAFPAEESADANRGDLKGAIESYYAEAYFAVLVCSVPNLETIAIAEEAFGQYHFLGMVQAATSFSLKQGVVHPIFQAALDSDLRHRIQNVEIVLTSGKWDSYEGPVREPWRVKARSSTVERLSFQYSALTCHCMRGVVNSCANLREFHFTYGRIHMYGKNFTIMDLQRTFLEHAKTIEVLQINYDDDWNKVLWDEVDPNELRFNKQLSQFTVNSAALLGVSVPLQEWFGVSPPEGEPPKVSLPEMLPQSLQHLKIICCDHRVMPHLQELASAYRTGRFKDLKVIKCIFAEEHTDQAKIRQIEIPDVQVGFTFCDLARTEQLIWTEPGGDRGKDHSELFDDEMLLYYK</sequence>
<gene>
    <name evidence="2" type="ORF">LTR24_007471</name>
</gene>
<proteinExistence type="predicted"/>
<evidence type="ECO:0000313" key="2">
    <source>
        <dbReference type="EMBL" id="KAK5084173.1"/>
    </source>
</evidence>
<evidence type="ECO:0000256" key="1">
    <source>
        <dbReference type="SAM" id="SignalP"/>
    </source>
</evidence>
<name>A0ABR0K2X3_9EURO</name>
<evidence type="ECO:0000313" key="3">
    <source>
        <dbReference type="Proteomes" id="UP001345013"/>
    </source>
</evidence>
<dbReference type="EMBL" id="JAVRRG010000113">
    <property type="protein sequence ID" value="KAK5084173.1"/>
    <property type="molecule type" value="Genomic_DNA"/>
</dbReference>
<feature type="chain" id="PRO_5047325773" description="F-box domain-containing protein" evidence="1">
    <location>
        <begin position="30"/>
        <end position="458"/>
    </location>
</feature>
<feature type="signal peptide" evidence="1">
    <location>
        <begin position="1"/>
        <end position="29"/>
    </location>
</feature>
<evidence type="ECO:0008006" key="4">
    <source>
        <dbReference type="Google" id="ProtNLM"/>
    </source>
</evidence>
<keyword evidence="3" id="KW-1185">Reference proteome</keyword>
<comment type="caution">
    <text evidence="2">The sequence shown here is derived from an EMBL/GenBank/DDBJ whole genome shotgun (WGS) entry which is preliminary data.</text>
</comment>